<dbReference type="AlphaFoldDB" id="A0A1Q9EG98"/>
<reference evidence="1 2" key="1">
    <citation type="submission" date="2016-02" db="EMBL/GenBank/DDBJ databases">
        <title>Genome analysis of coral dinoflagellate symbionts highlights evolutionary adaptations to a symbiotic lifestyle.</title>
        <authorList>
            <person name="Aranda M."/>
            <person name="Li Y."/>
            <person name="Liew Y.J."/>
            <person name="Baumgarten S."/>
            <person name="Simakov O."/>
            <person name="Wilson M."/>
            <person name="Piel J."/>
            <person name="Ashoor H."/>
            <person name="Bougouffa S."/>
            <person name="Bajic V.B."/>
            <person name="Ryu T."/>
            <person name="Ravasi T."/>
            <person name="Bayer T."/>
            <person name="Micklem G."/>
            <person name="Kim H."/>
            <person name="Bhak J."/>
            <person name="Lajeunesse T.C."/>
            <person name="Voolstra C.R."/>
        </authorList>
    </citation>
    <scope>NUCLEOTIDE SEQUENCE [LARGE SCALE GENOMIC DNA]</scope>
    <source>
        <strain evidence="1 2">CCMP2467</strain>
    </source>
</reference>
<organism evidence="1 2">
    <name type="scientific">Symbiodinium microadriaticum</name>
    <name type="common">Dinoflagellate</name>
    <name type="synonym">Zooxanthella microadriatica</name>
    <dbReference type="NCBI Taxonomy" id="2951"/>
    <lineage>
        <taxon>Eukaryota</taxon>
        <taxon>Sar</taxon>
        <taxon>Alveolata</taxon>
        <taxon>Dinophyceae</taxon>
        <taxon>Suessiales</taxon>
        <taxon>Symbiodiniaceae</taxon>
        <taxon>Symbiodinium</taxon>
    </lineage>
</organism>
<evidence type="ECO:0000313" key="2">
    <source>
        <dbReference type="Proteomes" id="UP000186817"/>
    </source>
</evidence>
<dbReference type="Proteomes" id="UP000186817">
    <property type="component" value="Unassembled WGS sequence"/>
</dbReference>
<dbReference type="OrthoDB" id="412793at2759"/>
<name>A0A1Q9EG98_SYMMI</name>
<evidence type="ECO:0008006" key="3">
    <source>
        <dbReference type="Google" id="ProtNLM"/>
    </source>
</evidence>
<keyword evidence="2" id="KW-1185">Reference proteome</keyword>
<proteinExistence type="predicted"/>
<protein>
    <recommendedName>
        <fullName evidence="3">Endonuclease/exonuclease/phosphatase domain-containing protein</fullName>
    </recommendedName>
</protein>
<gene>
    <name evidence="1" type="ORF">AK812_SmicGene10287</name>
</gene>
<dbReference type="SUPFAM" id="SSF56219">
    <property type="entry name" value="DNase I-like"/>
    <property type="match status" value="1"/>
</dbReference>
<accession>A0A1Q9EG98</accession>
<evidence type="ECO:0000313" key="1">
    <source>
        <dbReference type="EMBL" id="OLQ06439.1"/>
    </source>
</evidence>
<dbReference type="EMBL" id="LSRX01000160">
    <property type="protein sequence ID" value="OLQ06439.1"/>
    <property type="molecule type" value="Genomic_DNA"/>
</dbReference>
<dbReference type="InterPro" id="IPR036691">
    <property type="entry name" value="Endo/exonu/phosph_ase_sf"/>
</dbReference>
<sequence length="393" mass="43346">MTFIMLADANSRVGSHPSPAIGDYGAEEETTAGAIYHDFLLAHNLCLPSTFSDIHFADSWTWWSATGERHRLDYVAVPQAWLQFNLDSKVWYDFEVMQQKCDHVPVVPRCRFQRQDAGEDTVTFRRRACRPNDLDVHLDRAAFQHVLSTHQLPLWDVDVDTHFARFTNTWVQAGKTVMAVGKKWSCKYPADGEPYLSISLHSLSQAEVKQGLDANAVCQSLPVNGAARKAALDAVAKLEAAAKALSQSCANSIAAEKLRAPCRMCLEKDPVSFEVKIGVGAEAPRTSVKELRMPRKKAQHPKPRTIMAINLGTAYITIPLAMVSYSSTVIGRAIAGRAKLYGPGATAGNSAKWANRASCERWEDLDLEFDTGTVDYLSASQFAVIINIHKPGV</sequence>
<comment type="caution">
    <text evidence="1">The sequence shown here is derived from an EMBL/GenBank/DDBJ whole genome shotgun (WGS) entry which is preliminary data.</text>
</comment>